<gene>
    <name evidence="1" type="ORF">D515_00185</name>
</gene>
<evidence type="ECO:0000313" key="1">
    <source>
        <dbReference type="EMBL" id="EOD80768.1"/>
    </source>
</evidence>
<evidence type="ECO:0000313" key="2">
    <source>
        <dbReference type="Proteomes" id="UP000011223"/>
    </source>
</evidence>
<dbReference type="AlphaFoldDB" id="R1GX62"/>
<name>R1GX62_9GAMM</name>
<accession>R1GX62</accession>
<protein>
    <submittedName>
        <fullName evidence="1">Uncharacterized protein</fullName>
    </submittedName>
</protein>
<comment type="caution">
    <text evidence="1">The sequence shown here is derived from an EMBL/GenBank/DDBJ whole genome shotgun (WGS) entry which is preliminary data.</text>
</comment>
<organism evidence="1 2">
    <name type="scientific">Grimontia indica</name>
    <dbReference type="NCBI Taxonomy" id="1056512"/>
    <lineage>
        <taxon>Bacteria</taxon>
        <taxon>Pseudomonadati</taxon>
        <taxon>Pseudomonadota</taxon>
        <taxon>Gammaproteobacteria</taxon>
        <taxon>Vibrionales</taxon>
        <taxon>Vibrionaceae</taxon>
        <taxon>Grimontia</taxon>
    </lineage>
</organism>
<proteinExistence type="predicted"/>
<sequence length="46" mass="5727">MATDFYENVWLSDFASLTWLHLAENKDAFRYESHQQQYLYRLQIKR</sequence>
<reference evidence="1 2" key="1">
    <citation type="journal article" date="2014" name="PLoS ONE">
        <title>Grimontia indica AK16(T), sp. nov., Isolated from a Seawater Sample Reports the Presence of Pathogenic Genes Similar to Vibrio Genus.</title>
        <authorList>
            <person name="Singh A."/>
            <person name="Vaidya B."/>
            <person name="Khatri I."/>
            <person name="Srinivas T.N."/>
            <person name="Subramanian S."/>
            <person name="Korpole S."/>
            <person name="Pinnaka A.K."/>
        </authorList>
    </citation>
    <scope>NUCLEOTIDE SEQUENCE [LARGE SCALE GENOMIC DNA]</scope>
    <source>
        <strain evidence="1 2">AK16</strain>
    </source>
</reference>
<keyword evidence="2" id="KW-1185">Reference proteome</keyword>
<dbReference type="Proteomes" id="UP000011223">
    <property type="component" value="Unassembled WGS sequence"/>
</dbReference>
<dbReference type="EMBL" id="ANFM02000010">
    <property type="protein sequence ID" value="EOD80768.1"/>
    <property type="molecule type" value="Genomic_DNA"/>
</dbReference>